<evidence type="ECO:0000313" key="1">
    <source>
        <dbReference type="EMBL" id="KFI89360.1"/>
    </source>
</evidence>
<organism evidence="1 2">
    <name type="scientific">Bifidobacterium pullorum subsp. saeculare DSM 6531 = LMG 14934</name>
    <dbReference type="NCBI Taxonomy" id="1437611"/>
    <lineage>
        <taxon>Bacteria</taxon>
        <taxon>Bacillati</taxon>
        <taxon>Actinomycetota</taxon>
        <taxon>Actinomycetes</taxon>
        <taxon>Bifidobacteriales</taxon>
        <taxon>Bifidobacteriaceae</taxon>
        <taxon>Bifidobacterium</taxon>
    </lineage>
</organism>
<dbReference type="EMBL" id="JGZM01000001">
    <property type="protein sequence ID" value="KFI89360.1"/>
    <property type="molecule type" value="Genomic_DNA"/>
</dbReference>
<gene>
    <name evidence="1" type="ORF">BSAE_0838</name>
</gene>
<accession>A0A087D1G0</accession>
<dbReference type="Proteomes" id="UP000029040">
    <property type="component" value="Unassembled WGS sequence"/>
</dbReference>
<comment type="caution">
    <text evidence="1">The sequence shown here is derived from an EMBL/GenBank/DDBJ whole genome shotgun (WGS) entry which is preliminary data.</text>
</comment>
<dbReference type="Pfam" id="PF12787">
    <property type="entry name" value="EcsC"/>
    <property type="match status" value="1"/>
</dbReference>
<dbReference type="InterPro" id="IPR024787">
    <property type="entry name" value="EcsC"/>
</dbReference>
<dbReference type="RefSeq" id="WP_081885214.1">
    <property type="nucleotide sequence ID" value="NZ_JDTM01000006.1"/>
</dbReference>
<proteinExistence type="predicted"/>
<name>A0A087D1G0_9BIFI</name>
<sequence length="282" mass="30601">MMRVIGESFAEVEKRTAKYTLSRSDVLKQVNKLDSEREYLSISELCLARSYTLNKLVDTAKNMNMGFAVAEGGAFGLVGFAGLPFSLVLNTFQCFRAVQNVAMLYGYDVQDDPAELEIAGVVFAQSLAPTRRNNIGGIGASVGKIMMMAEVGVVKVAAAKGWGAMAQQGGAALLIAQMRALANKAAANALEKAGRQGLEKNIFSKVMYLIGRKLPLRVVQKGIPIAGAILGASVDTWQVVQCIDYANIFYQKRFILEKKERVALLLGEEFVVIESEESVDES</sequence>
<reference evidence="1 2" key="1">
    <citation type="submission" date="2014-03" db="EMBL/GenBank/DDBJ databases">
        <title>Genomics of Bifidobacteria.</title>
        <authorList>
            <person name="Ventura M."/>
            <person name="Milani C."/>
            <person name="Lugli G.A."/>
        </authorList>
    </citation>
    <scope>NUCLEOTIDE SEQUENCE [LARGE SCALE GENOMIC DNA]</scope>
    <source>
        <strain evidence="1 2">LMG 14934</strain>
    </source>
</reference>
<protein>
    <submittedName>
        <fullName evidence="1">EcsC protein family</fullName>
    </submittedName>
</protein>
<dbReference type="AlphaFoldDB" id="A0A087D1G0"/>
<evidence type="ECO:0000313" key="2">
    <source>
        <dbReference type="Proteomes" id="UP000029040"/>
    </source>
</evidence>